<evidence type="ECO:0000313" key="2">
    <source>
        <dbReference type="Proteomes" id="UP000075809"/>
    </source>
</evidence>
<proteinExistence type="predicted"/>
<gene>
    <name evidence="1" type="ORF">ALC60_01395</name>
</gene>
<name>A0A151XGQ4_9HYME</name>
<dbReference type="Proteomes" id="UP000075809">
    <property type="component" value="Unassembled WGS sequence"/>
</dbReference>
<dbReference type="AlphaFoldDB" id="A0A151XGQ4"/>
<organism evidence="1 2">
    <name type="scientific">Mycetomoellerius zeteki</name>
    <dbReference type="NCBI Taxonomy" id="64791"/>
    <lineage>
        <taxon>Eukaryota</taxon>
        <taxon>Metazoa</taxon>
        <taxon>Ecdysozoa</taxon>
        <taxon>Arthropoda</taxon>
        <taxon>Hexapoda</taxon>
        <taxon>Insecta</taxon>
        <taxon>Pterygota</taxon>
        <taxon>Neoptera</taxon>
        <taxon>Endopterygota</taxon>
        <taxon>Hymenoptera</taxon>
        <taxon>Apocrita</taxon>
        <taxon>Aculeata</taxon>
        <taxon>Formicoidea</taxon>
        <taxon>Formicidae</taxon>
        <taxon>Myrmicinae</taxon>
        <taxon>Mycetomoellerius</taxon>
    </lineage>
</organism>
<reference evidence="1 2" key="1">
    <citation type="submission" date="2015-09" db="EMBL/GenBank/DDBJ databases">
        <title>Trachymyrmex zeteki WGS genome.</title>
        <authorList>
            <person name="Nygaard S."/>
            <person name="Hu H."/>
            <person name="Boomsma J."/>
            <person name="Zhang G."/>
        </authorList>
    </citation>
    <scope>NUCLEOTIDE SEQUENCE [LARGE SCALE GENOMIC DNA]</scope>
    <source>
        <strain evidence="1">Tzet28-1</strain>
        <tissue evidence="1">Whole body</tissue>
    </source>
</reference>
<protein>
    <recommendedName>
        <fullName evidence="3">RNase H type-1 domain-containing protein</fullName>
    </recommendedName>
</protein>
<keyword evidence="2" id="KW-1185">Reference proteome</keyword>
<dbReference type="EMBL" id="KQ982149">
    <property type="protein sequence ID" value="KYQ59579.1"/>
    <property type="molecule type" value="Genomic_DNA"/>
</dbReference>
<accession>A0A151XGQ4</accession>
<evidence type="ECO:0008006" key="3">
    <source>
        <dbReference type="Google" id="ProtNLM"/>
    </source>
</evidence>
<evidence type="ECO:0000313" key="1">
    <source>
        <dbReference type="EMBL" id="KYQ59579.1"/>
    </source>
</evidence>
<sequence length="433" mass="49722">MLSPVPTYRFLGIILDSGLTGRPHLESTTIKAKKILQVLSAIRNTWWSAHPQLLLTVYRSMLRASIEYGSLVFGLSRSRTFRKLEVLQNHAVRTCLGCQISTPVNTLFAEAKKLPLHLRFQFLAEKFFIKILSVTITSQQKLYSDWQMPPPPLTITVSFPICQLTSLPLFFSGKWLIVALINPTLFLLTGTLFLPDPNAAREFDEQLSLITKGSTVFYTDGFKMDNNHYVGSAVYLPQLQALKKKAWAIYNAILSAIGLSLKSAFIVTNSLSVLNALCSFNNNNNYIIPRIKAQFHNSQSTLNRGSTYSLVPYFDYFSSLKEKFDDKIERVLTESSNTKGTRYFQHIYQKTKKPWYYRLPLRRKSIVTVMSLRVNHYNLKYSLFRKNFIENSSCVCRHPVQDVSYLMSPMPGLRWPHQIDMYALLCRILLILI</sequence>